<dbReference type="AlphaFoldDB" id="A0A2W7RY22"/>
<organism evidence="3 4">
    <name type="scientific">Hydrotalea sandarakina</name>
    <dbReference type="NCBI Taxonomy" id="1004304"/>
    <lineage>
        <taxon>Bacteria</taxon>
        <taxon>Pseudomonadati</taxon>
        <taxon>Bacteroidota</taxon>
        <taxon>Chitinophagia</taxon>
        <taxon>Chitinophagales</taxon>
        <taxon>Chitinophagaceae</taxon>
        <taxon>Hydrotalea</taxon>
    </lineage>
</organism>
<feature type="domain" description="DUF4954" evidence="1">
    <location>
        <begin position="44"/>
        <end position="486"/>
    </location>
</feature>
<dbReference type="EMBL" id="QKZV01000001">
    <property type="protein sequence ID" value="PZX65668.1"/>
    <property type="molecule type" value="Genomic_DNA"/>
</dbReference>
<dbReference type="Proteomes" id="UP000249720">
    <property type="component" value="Unassembled WGS sequence"/>
</dbReference>
<evidence type="ECO:0000313" key="4">
    <source>
        <dbReference type="Proteomes" id="UP000249720"/>
    </source>
</evidence>
<feature type="domain" description="DUF6819" evidence="2">
    <location>
        <begin position="587"/>
        <end position="728"/>
    </location>
</feature>
<accession>A0A2W7RY22</accession>
<evidence type="ECO:0000259" key="2">
    <source>
        <dbReference type="Pfam" id="PF20683"/>
    </source>
</evidence>
<dbReference type="OrthoDB" id="908418at2"/>
<comment type="caution">
    <text evidence="3">The sequence shown here is derived from an EMBL/GenBank/DDBJ whole genome shotgun (WGS) entry which is preliminary data.</text>
</comment>
<reference evidence="3 4" key="1">
    <citation type="submission" date="2018-06" db="EMBL/GenBank/DDBJ databases">
        <title>Genomic Encyclopedia of Archaeal and Bacterial Type Strains, Phase II (KMG-II): from individual species to whole genera.</title>
        <authorList>
            <person name="Goeker M."/>
        </authorList>
    </citation>
    <scope>NUCLEOTIDE SEQUENCE [LARGE SCALE GENOMIC DNA]</scope>
    <source>
        <strain evidence="3 4">DSM 23241</strain>
    </source>
</reference>
<dbReference type="InterPro" id="IPR032533">
    <property type="entry name" value="DUF4954"/>
</dbReference>
<protein>
    <submittedName>
        <fullName evidence="3">Uncharacterized protein DUF4954</fullName>
    </submittedName>
</protein>
<dbReference type="RefSeq" id="WP_111293139.1">
    <property type="nucleotide sequence ID" value="NZ_QKZV01000001.1"/>
</dbReference>
<evidence type="ECO:0000313" key="3">
    <source>
        <dbReference type="EMBL" id="PZX65668.1"/>
    </source>
</evidence>
<sequence>MPENNIQKIPIQQLGYHFIPPEYLPKGKNEYYLRDAQNRSGIEYRRLTAYEIEALVKNRNTSDDWNNILVSDAFNPELVKNCKFFGLVRIGKLEPICLNFSDLTIPVGLYNSIIISCDIGDNVVIDNVNYLSHFIIGNECILANINEMVTSNHAKFGNGIVKEGEDEAIRIWLEICNENGGRSVIPFNGMLPGDAYLWSKYRADKELLQQFKNFTEKQFNQKRGYYGKVGNRTVIKNSAILKDVWIGEDAYIKGANKLKNLTINSGKEGQTQIGEGCELVNGIIGFGCRIFYGVKAVRFIMASHSQLKYGARLINSYLGNNATISCCEVLNSLIFPAHEQHHNNSFLCAALLMGQSNIAAGATIGSNHNSRGPDGEMVMGRGFWPGLCVSLKHNSKFASYIILAKGDYPAELNITLPFSLVSIDNEKNQLVIMPAYWFMYNMYALARNSWKYIDRDKRTEKIQYLEYDFLAPDTVNEMFDGISTLEYCVGKAFYTKETNELSNSNEACIEKGRELLNKENGAELIDSLEIVLPNAENNKRKTIIIKAFKAYHLYKQMIAYYGINHLLNWINTNSITSVSDLKKSLPNFERKQWINVGGQLMEKDTVDKLLLQIKNNNINSWEQVHHFYEKQGNLYNTEKTKHALAALTELYQINWETINANFIQKLFKEVIETKSWITEQIFLSREKDYINPYRKMVYDSDAEMEAVMGKLADNSFINQQNKELMAFKTTLELISEKLLQLPMKA</sequence>
<dbReference type="Pfam" id="PF16314">
    <property type="entry name" value="DUF4954"/>
    <property type="match status" value="1"/>
</dbReference>
<dbReference type="Gene3D" id="2.160.10.10">
    <property type="entry name" value="Hexapeptide repeat proteins"/>
    <property type="match status" value="1"/>
</dbReference>
<dbReference type="InterPro" id="IPR011004">
    <property type="entry name" value="Trimer_LpxA-like_sf"/>
</dbReference>
<dbReference type="InterPro" id="IPR049208">
    <property type="entry name" value="DUF6819"/>
</dbReference>
<dbReference type="Pfam" id="PF20683">
    <property type="entry name" value="DUF6819"/>
    <property type="match status" value="1"/>
</dbReference>
<proteinExistence type="predicted"/>
<keyword evidence="4" id="KW-1185">Reference proteome</keyword>
<dbReference type="SUPFAM" id="SSF51161">
    <property type="entry name" value="Trimeric LpxA-like enzymes"/>
    <property type="match status" value="1"/>
</dbReference>
<gene>
    <name evidence="3" type="ORF">LX80_00158</name>
</gene>
<name>A0A2W7RY22_9BACT</name>
<evidence type="ECO:0000259" key="1">
    <source>
        <dbReference type="Pfam" id="PF16314"/>
    </source>
</evidence>